<gene>
    <name evidence="1" type="ORF">KK083_15735</name>
</gene>
<protein>
    <submittedName>
        <fullName evidence="1">Uncharacterized protein</fullName>
    </submittedName>
</protein>
<dbReference type="EMBL" id="JAHESF010000014">
    <property type="protein sequence ID" value="MBT1698342.1"/>
    <property type="molecule type" value="Genomic_DNA"/>
</dbReference>
<proteinExistence type="predicted"/>
<dbReference type="AlphaFoldDB" id="A0AAP2DNI1"/>
<evidence type="ECO:0000313" key="1">
    <source>
        <dbReference type="EMBL" id="MBT1698342.1"/>
    </source>
</evidence>
<reference evidence="1 2" key="1">
    <citation type="submission" date="2021-05" db="EMBL/GenBank/DDBJ databases">
        <title>A Polyphasic approach of four new species of the genus Ohtaekwangia: Ohtaekwangia histidinii sp. nov., Ohtaekwangia cretensis sp. nov., Ohtaekwangia indiensis sp. nov., Ohtaekwangia reichenbachii sp. nov. from diverse environment.</title>
        <authorList>
            <person name="Octaviana S."/>
        </authorList>
    </citation>
    <scope>NUCLEOTIDE SEQUENCE [LARGE SCALE GENOMIC DNA]</scope>
    <source>
        <strain evidence="1 2">PWU4</strain>
    </source>
</reference>
<dbReference type="Proteomes" id="UP001319200">
    <property type="component" value="Unassembled WGS sequence"/>
</dbReference>
<accession>A0AAP2DNI1</accession>
<sequence>MKILTDIATHHFRAGRWAGIFFLVVSFHFAQAQSWPFELWHEGKIALASGDTLKGLVKYDLQQDLVQYTYRDQQPEVFTARKVLFFEIFEEAIHKYRRFYALPFTTPNGYRSTIFFELLEEGKMTLLAREFVEYRTYSSPYLAGSYSRLVLDYKYFFLKEDATIEEFIGSKNDLLDLMGKKSEEVEKYIKANRLKVDDKQDLTRIVDYYNSLFGG</sequence>
<keyword evidence="2" id="KW-1185">Reference proteome</keyword>
<name>A0AAP2DNI1_9BACT</name>
<dbReference type="RefSeq" id="WP_254164398.1">
    <property type="nucleotide sequence ID" value="NZ_JAHESF010000014.1"/>
</dbReference>
<organism evidence="1 2">
    <name type="scientific">Chryseosolibacter histidini</name>
    <dbReference type="NCBI Taxonomy" id="2782349"/>
    <lineage>
        <taxon>Bacteria</taxon>
        <taxon>Pseudomonadati</taxon>
        <taxon>Bacteroidota</taxon>
        <taxon>Cytophagia</taxon>
        <taxon>Cytophagales</taxon>
        <taxon>Chryseotaleaceae</taxon>
        <taxon>Chryseosolibacter</taxon>
    </lineage>
</organism>
<comment type="caution">
    <text evidence="1">The sequence shown here is derived from an EMBL/GenBank/DDBJ whole genome shotgun (WGS) entry which is preliminary data.</text>
</comment>
<evidence type="ECO:0000313" key="2">
    <source>
        <dbReference type="Proteomes" id="UP001319200"/>
    </source>
</evidence>